<keyword evidence="3" id="KW-0479">Metal-binding</keyword>
<dbReference type="GO" id="GO:0046872">
    <property type="term" value="F:metal ion binding"/>
    <property type="evidence" value="ECO:0007669"/>
    <property type="project" value="UniProtKB-KW"/>
</dbReference>
<keyword evidence="4" id="KW-0378">Hydrolase</keyword>
<dbReference type="Pfam" id="PF07998">
    <property type="entry name" value="Peptidase_M54"/>
    <property type="match status" value="1"/>
</dbReference>
<keyword evidence="2" id="KW-0645">Protease</keyword>
<keyword evidence="9" id="KW-1185">Reference proteome</keyword>
<dbReference type="SUPFAM" id="SSF55486">
    <property type="entry name" value="Metalloproteases ('zincins'), catalytic domain"/>
    <property type="match status" value="1"/>
</dbReference>
<keyword evidence="6" id="KW-0482">Metalloprotease</keyword>
<dbReference type="OrthoDB" id="2365600at2759"/>
<evidence type="ECO:0000256" key="3">
    <source>
        <dbReference type="ARBA" id="ARBA00022723"/>
    </source>
</evidence>
<dbReference type="InParanoid" id="A0A0D1XD13"/>
<evidence type="ECO:0000313" key="9">
    <source>
        <dbReference type="Proteomes" id="UP000053259"/>
    </source>
</evidence>
<evidence type="ECO:0000256" key="7">
    <source>
        <dbReference type="SAM" id="MobiDB-lite"/>
    </source>
</evidence>
<accession>A0A0D1XD13</accession>
<dbReference type="GO" id="GO:0008237">
    <property type="term" value="F:metallopeptidase activity"/>
    <property type="evidence" value="ECO:0007669"/>
    <property type="project" value="UniProtKB-KW"/>
</dbReference>
<protein>
    <recommendedName>
        <fullName evidence="10">Archaemetzincin-2</fullName>
    </recommendedName>
</protein>
<evidence type="ECO:0000256" key="5">
    <source>
        <dbReference type="ARBA" id="ARBA00022833"/>
    </source>
</evidence>
<dbReference type="GeneID" id="27316271"/>
<reference evidence="8 9" key="1">
    <citation type="submission" date="2015-01" db="EMBL/GenBank/DDBJ databases">
        <title>The Genome Sequence of Ochroconis gallopava CBS43764.</title>
        <authorList>
            <consortium name="The Broad Institute Genomics Platform"/>
            <person name="Cuomo C."/>
            <person name="de Hoog S."/>
            <person name="Gorbushina A."/>
            <person name="Stielow B."/>
            <person name="Teixiera M."/>
            <person name="Abouelleil A."/>
            <person name="Chapman S.B."/>
            <person name="Priest M."/>
            <person name="Young S.K."/>
            <person name="Wortman J."/>
            <person name="Nusbaum C."/>
            <person name="Birren B."/>
        </authorList>
    </citation>
    <scope>NUCLEOTIDE SEQUENCE [LARGE SCALE GENOMIC DNA]</scope>
    <source>
        <strain evidence="8 9">CBS 43764</strain>
    </source>
</reference>
<dbReference type="Gene3D" id="3.40.390.10">
    <property type="entry name" value="Collagenase (Catalytic Domain)"/>
    <property type="match status" value="1"/>
</dbReference>
<evidence type="ECO:0000256" key="2">
    <source>
        <dbReference type="ARBA" id="ARBA00022670"/>
    </source>
</evidence>
<evidence type="ECO:0000256" key="4">
    <source>
        <dbReference type="ARBA" id="ARBA00022801"/>
    </source>
</evidence>
<gene>
    <name evidence="8" type="ORF">PV09_08298</name>
</gene>
<feature type="region of interest" description="Disordered" evidence="7">
    <location>
        <begin position="119"/>
        <end position="140"/>
    </location>
</feature>
<evidence type="ECO:0008006" key="10">
    <source>
        <dbReference type="Google" id="ProtNLM"/>
    </source>
</evidence>
<dbReference type="PANTHER" id="PTHR15910:SF1">
    <property type="entry name" value="ARCHAEMETZINCIN-2"/>
    <property type="match status" value="1"/>
</dbReference>
<dbReference type="Proteomes" id="UP000053259">
    <property type="component" value="Unassembled WGS sequence"/>
</dbReference>
<name>A0A0D1XD13_9PEZI</name>
<comment type="cofactor">
    <cofactor evidence="1">
        <name>Zn(2+)</name>
        <dbReference type="ChEBI" id="CHEBI:29105"/>
    </cofactor>
</comment>
<evidence type="ECO:0000256" key="6">
    <source>
        <dbReference type="ARBA" id="ARBA00023049"/>
    </source>
</evidence>
<dbReference type="PANTHER" id="PTHR15910">
    <property type="entry name" value="ARCHAEMETZINCIN"/>
    <property type="match status" value="1"/>
</dbReference>
<dbReference type="InterPro" id="IPR024079">
    <property type="entry name" value="MetalloPept_cat_dom_sf"/>
</dbReference>
<dbReference type="EMBL" id="KN847567">
    <property type="protein sequence ID" value="KIW00116.1"/>
    <property type="molecule type" value="Genomic_DNA"/>
</dbReference>
<dbReference type="InterPro" id="IPR012962">
    <property type="entry name" value="Pept_M54_archaemetzincn"/>
</dbReference>
<evidence type="ECO:0000313" key="8">
    <source>
        <dbReference type="EMBL" id="KIW00116.1"/>
    </source>
</evidence>
<dbReference type="HOGENOM" id="CLU_035433_2_1_1"/>
<sequence length="445" mass="50010">MASRCLHSELRLESSPHVFNTNYKRADEARRIAATQTSGRAPQNLDEFYVAASTFPAPLILPEDELALDGKYPAQSVRSWVRGEYRNEVTAKRNTIYVVAPPAISDEVECMRAWSRPDIPSTATASRSKKSKKDRKPVPLAHPRIDDVRDYFTAFFYGMSVREMDQPWRFTNWETSDRPQRKDQREAVALETQNSVVRVRTRASLDGCFTRQLNLSDLLDACIESVPADAYAVLLLVEHDMYEDEDDDFCCGRAYGGSRVAVVSTARYHPLLDDWQGVERDHAWPASHCSAYVVDSCKDIDRKQSCAKQPAIAQTSTPNPSALQEAVSAYSALPSLLYAPSRTALEGLWLGRVCKTAAHEVGHCLNMDHCVYYACLMQGTANICEDARQPPYLCPVDLAKYQLASGADILARYQALLAFCHDRSDMHWAAAFAAWLRVRVTELLR</sequence>
<dbReference type="AlphaFoldDB" id="A0A0D1XD13"/>
<organism evidence="8 9">
    <name type="scientific">Verruconis gallopava</name>
    <dbReference type="NCBI Taxonomy" id="253628"/>
    <lineage>
        <taxon>Eukaryota</taxon>
        <taxon>Fungi</taxon>
        <taxon>Dikarya</taxon>
        <taxon>Ascomycota</taxon>
        <taxon>Pezizomycotina</taxon>
        <taxon>Dothideomycetes</taxon>
        <taxon>Pleosporomycetidae</taxon>
        <taxon>Venturiales</taxon>
        <taxon>Sympoventuriaceae</taxon>
        <taxon>Verruconis</taxon>
    </lineage>
</organism>
<evidence type="ECO:0000256" key="1">
    <source>
        <dbReference type="ARBA" id="ARBA00001947"/>
    </source>
</evidence>
<dbReference type="GO" id="GO:0006508">
    <property type="term" value="P:proteolysis"/>
    <property type="evidence" value="ECO:0007669"/>
    <property type="project" value="UniProtKB-KW"/>
</dbReference>
<dbReference type="CDD" id="cd11375">
    <property type="entry name" value="Peptidase_M54"/>
    <property type="match status" value="1"/>
</dbReference>
<dbReference type="VEuPathDB" id="FungiDB:PV09_08298"/>
<dbReference type="RefSeq" id="XP_016209985.1">
    <property type="nucleotide sequence ID" value="XM_016362168.1"/>
</dbReference>
<proteinExistence type="predicted"/>
<keyword evidence="5" id="KW-0862">Zinc</keyword>